<evidence type="ECO:0000313" key="2">
    <source>
        <dbReference type="Proteomes" id="UP001428341"/>
    </source>
</evidence>
<organism evidence="1 2">
    <name type="scientific">Citrus x changshan-huyou</name>
    <dbReference type="NCBI Taxonomy" id="2935761"/>
    <lineage>
        <taxon>Eukaryota</taxon>
        <taxon>Viridiplantae</taxon>
        <taxon>Streptophyta</taxon>
        <taxon>Embryophyta</taxon>
        <taxon>Tracheophyta</taxon>
        <taxon>Spermatophyta</taxon>
        <taxon>Magnoliopsida</taxon>
        <taxon>eudicotyledons</taxon>
        <taxon>Gunneridae</taxon>
        <taxon>Pentapetalae</taxon>
        <taxon>rosids</taxon>
        <taxon>malvids</taxon>
        <taxon>Sapindales</taxon>
        <taxon>Rutaceae</taxon>
        <taxon>Aurantioideae</taxon>
        <taxon>Citrus</taxon>
    </lineage>
</organism>
<sequence length="146" mass="16057">MLSGNIAVLLTAEKWNPHMQITSEKRQSKAAQFNAVRFNPHNTQRRKSVPRLSVCPIDIGKSSTKVLTLLLNGCSGTMERRVGLLFLFLLGACCACDARQLGEPELSGKNRDSVISSKFSVVPDTLIFSVSRSLCVLVTNFSFLLI</sequence>
<proteinExistence type="predicted"/>
<protein>
    <submittedName>
        <fullName evidence="1">Uncharacterized protein</fullName>
    </submittedName>
</protein>
<evidence type="ECO:0000313" key="1">
    <source>
        <dbReference type="EMBL" id="KAK9193648.1"/>
    </source>
</evidence>
<dbReference type="AlphaFoldDB" id="A0AAP0QIJ0"/>
<comment type="caution">
    <text evidence="1">The sequence shown here is derived from an EMBL/GenBank/DDBJ whole genome shotgun (WGS) entry which is preliminary data.</text>
</comment>
<accession>A0AAP0QIJ0</accession>
<dbReference type="EMBL" id="JBCGBO010000006">
    <property type="protein sequence ID" value="KAK9193648.1"/>
    <property type="molecule type" value="Genomic_DNA"/>
</dbReference>
<name>A0AAP0QIJ0_9ROSI</name>
<reference evidence="1 2" key="1">
    <citation type="submission" date="2024-05" db="EMBL/GenBank/DDBJ databases">
        <title>Haplotype-resolved chromosome-level genome assembly of Huyou (Citrus changshanensis).</title>
        <authorList>
            <person name="Miao C."/>
            <person name="Chen W."/>
            <person name="Wu Y."/>
            <person name="Wang L."/>
            <person name="Zhao S."/>
            <person name="Grierson D."/>
            <person name="Xu C."/>
            <person name="Chen K."/>
        </authorList>
    </citation>
    <scope>NUCLEOTIDE SEQUENCE [LARGE SCALE GENOMIC DNA]</scope>
    <source>
        <strain evidence="1">01-14</strain>
        <tissue evidence="1">Leaf</tissue>
    </source>
</reference>
<gene>
    <name evidence="1" type="ORF">WN944_004345</name>
</gene>
<keyword evidence="2" id="KW-1185">Reference proteome</keyword>
<dbReference type="Proteomes" id="UP001428341">
    <property type="component" value="Unassembled WGS sequence"/>
</dbReference>